<dbReference type="Pfam" id="PF00126">
    <property type="entry name" value="HTH_1"/>
    <property type="match status" value="1"/>
</dbReference>
<evidence type="ECO:0000256" key="4">
    <source>
        <dbReference type="ARBA" id="ARBA00023163"/>
    </source>
</evidence>
<evidence type="ECO:0000256" key="2">
    <source>
        <dbReference type="ARBA" id="ARBA00023015"/>
    </source>
</evidence>
<reference evidence="7" key="1">
    <citation type="journal article" date="2019" name="Int. J. Syst. Evol. Microbiol.">
        <title>The Global Catalogue of Microorganisms (GCM) 10K type strain sequencing project: providing services to taxonomists for standard genome sequencing and annotation.</title>
        <authorList>
            <consortium name="The Broad Institute Genomics Platform"/>
            <consortium name="The Broad Institute Genome Sequencing Center for Infectious Disease"/>
            <person name="Wu L."/>
            <person name="Ma J."/>
        </authorList>
    </citation>
    <scope>NUCLEOTIDE SEQUENCE [LARGE SCALE GENOMIC DNA]</scope>
    <source>
        <strain evidence="7">JCM 16378</strain>
    </source>
</reference>
<keyword evidence="2" id="KW-0805">Transcription regulation</keyword>
<gene>
    <name evidence="6" type="ORF">GCM10009867_05230</name>
</gene>
<sequence length="318" mass="33731">MPSPHVPELDGLRLLVGIAQHASIGGTARANGISQQAASERLRAMEAQTGLTLVHRGARGSKLTPAGVVVAEWAARLIEVADEIDTAIEGLRGDRSRELSVWASMTIAESLIPRWLVLLRQRQQGEGHLPTAVSLNASNSSHVVEAVRDGTAHLGFVEGVEAPRGVRCASIGHDELVLVAAAGTPISRRRTPLSPAEVAELPLTSRERGSGTREVLEVALGQQGLTMGDAVVELTTATSIREAVLAGSSPAFLSHRFVSRDLDSGHLVVVPTENLDLKRVFRAVWVGTRQPPAGPGRELVSIARAAEQRLGHQRTGAK</sequence>
<dbReference type="InterPro" id="IPR036388">
    <property type="entry name" value="WH-like_DNA-bd_sf"/>
</dbReference>
<dbReference type="InterPro" id="IPR000847">
    <property type="entry name" value="LysR_HTH_N"/>
</dbReference>
<feature type="domain" description="HTH lysR-type" evidence="5">
    <location>
        <begin position="7"/>
        <end position="64"/>
    </location>
</feature>
<dbReference type="InterPro" id="IPR036390">
    <property type="entry name" value="WH_DNA-bd_sf"/>
</dbReference>
<evidence type="ECO:0000313" key="6">
    <source>
        <dbReference type="EMBL" id="GAA2731486.1"/>
    </source>
</evidence>
<proteinExistence type="inferred from homology"/>
<evidence type="ECO:0000313" key="7">
    <source>
        <dbReference type="Proteomes" id="UP001501326"/>
    </source>
</evidence>
<dbReference type="PANTHER" id="PTHR30126:SF39">
    <property type="entry name" value="HTH-TYPE TRANSCRIPTIONAL REGULATOR CYSL"/>
    <property type="match status" value="1"/>
</dbReference>
<dbReference type="Gene3D" id="3.40.190.10">
    <property type="entry name" value="Periplasmic binding protein-like II"/>
    <property type="match status" value="2"/>
</dbReference>
<organism evidence="6 7">
    <name type="scientific">Pedococcus aerophilus</name>
    <dbReference type="NCBI Taxonomy" id="436356"/>
    <lineage>
        <taxon>Bacteria</taxon>
        <taxon>Bacillati</taxon>
        <taxon>Actinomycetota</taxon>
        <taxon>Actinomycetes</taxon>
        <taxon>Micrococcales</taxon>
        <taxon>Intrasporangiaceae</taxon>
        <taxon>Pedococcus</taxon>
    </lineage>
</organism>
<dbReference type="InterPro" id="IPR005119">
    <property type="entry name" value="LysR_subst-bd"/>
</dbReference>
<dbReference type="SUPFAM" id="SSF53850">
    <property type="entry name" value="Periplasmic binding protein-like II"/>
    <property type="match status" value="1"/>
</dbReference>
<dbReference type="PROSITE" id="PS50931">
    <property type="entry name" value="HTH_LYSR"/>
    <property type="match status" value="1"/>
</dbReference>
<dbReference type="Proteomes" id="UP001501326">
    <property type="component" value="Unassembled WGS sequence"/>
</dbReference>
<keyword evidence="7" id="KW-1185">Reference proteome</keyword>
<keyword evidence="4" id="KW-0804">Transcription</keyword>
<protein>
    <submittedName>
        <fullName evidence="6">LysR family transcriptional regulator</fullName>
    </submittedName>
</protein>
<evidence type="ECO:0000256" key="3">
    <source>
        <dbReference type="ARBA" id="ARBA00023125"/>
    </source>
</evidence>
<dbReference type="PANTHER" id="PTHR30126">
    <property type="entry name" value="HTH-TYPE TRANSCRIPTIONAL REGULATOR"/>
    <property type="match status" value="1"/>
</dbReference>
<accession>A0ABP6GUE7</accession>
<dbReference type="Pfam" id="PF03466">
    <property type="entry name" value="LysR_substrate"/>
    <property type="match status" value="1"/>
</dbReference>
<keyword evidence="3" id="KW-0238">DNA-binding</keyword>
<comment type="caution">
    <text evidence="6">The sequence shown here is derived from an EMBL/GenBank/DDBJ whole genome shotgun (WGS) entry which is preliminary data.</text>
</comment>
<dbReference type="EMBL" id="BAAARN010000001">
    <property type="protein sequence ID" value="GAA2731486.1"/>
    <property type="molecule type" value="Genomic_DNA"/>
</dbReference>
<dbReference type="SUPFAM" id="SSF46785">
    <property type="entry name" value="Winged helix' DNA-binding domain"/>
    <property type="match status" value="1"/>
</dbReference>
<evidence type="ECO:0000256" key="1">
    <source>
        <dbReference type="ARBA" id="ARBA00009437"/>
    </source>
</evidence>
<evidence type="ECO:0000259" key="5">
    <source>
        <dbReference type="PROSITE" id="PS50931"/>
    </source>
</evidence>
<name>A0ABP6GUE7_9MICO</name>
<comment type="similarity">
    <text evidence="1">Belongs to the LysR transcriptional regulatory family.</text>
</comment>
<dbReference type="Gene3D" id="1.10.10.10">
    <property type="entry name" value="Winged helix-like DNA-binding domain superfamily/Winged helix DNA-binding domain"/>
    <property type="match status" value="1"/>
</dbReference>